<evidence type="ECO:0000259" key="2">
    <source>
        <dbReference type="Pfam" id="PF14371"/>
    </source>
</evidence>
<evidence type="ECO:0000313" key="3">
    <source>
        <dbReference type="EMBL" id="TCC94282.1"/>
    </source>
</evidence>
<evidence type="ECO:0000313" key="4">
    <source>
        <dbReference type="Proteomes" id="UP000292884"/>
    </source>
</evidence>
<dbReference type="EMBL" id="SJSK01000001">
    <property type="protein sequence ID" value="TCC94282.1"/>
    <property type="molecule type" value="Genomic_DNA"/>
</dbReference>
<proteinExistence type="predicted"/>
<reference evidence="3 4" key="1">
    <citation type="submission" date="2019-02" db="EMBL/GenBank/DDBJ databases">
        <title>Pedobacter sp. RP-1-13 sp. nov., isolated from Arctic soil.</title>
        <authorList>
            <person name="Dahal R.H."/>
        </authorList>
    </citation>
    <scope>NUCLEOTIDE SEQUENCE [LARGE SCALE GENOMIC DNA]</scope>
    <source>
        <strain evidence="3 4">RP-1-13</strain>
    </source>
</reference>
<sequence>MKTSLLFLTNLFFLFIFSSSANSADIYAEYQITGTNSTPMISKMYGKNGNVRTETIMNVGGRPMNTTTLILKSNPNVAYVYNSLTTTYTEAKINSKASIKDISIKVLGNEKVGNYNCTHVKMTSDGKTWDAWFTKELPSFNFPISGNNELGSQKVMNELKSKGITGMMAKAVFLTPGGKSKAFTMQLVKYETKTLNASLFTLPSGYKKSSVTLDPEKMKNMTREQKKELMMKMIKEQQLKH</sequence>
<keyword evidence="1" id="KW-0732">Signal</keyword>
<gene>
    <name evidence="3" type="ORF">EZ428_05765</name>
</gene>
<accession>A0A4R0N6K6</accession>
<dbReference type="Proteomes" id="UP000292884">
    <property type="component" value="Unassembled WGS sequence"/>
</dbReference>
<keyword evidence="4" id="KW-1185">Reference proteome</keyword>
<feature type="domain" description="DUF4412" evidence="2">
    <location>
        <begin position="42"/>
        <end position="206"/>
    </location>
</feature>
<name>A0A4R0N6K6_9SPHI</name>
<dbReference type="Pfam" id="PF14371">
    <property type="entry name" value="DUF4412"/>
    <property type="match status" value="1"/>
</dbReference>
<feature type="chain" id="PRO_5020232189" evidence="1">
    <location>
        <begin position="24"/>
        <end position="241"/>
    </location>
</feature>
<dbReference type="InterPro" id="IPR025524">
    <property type="entry name" value="DUF4412"/>
</dbReference>
<dbReference type="AlphaFoldDB" id="A0A4R0N6K6"/>
<dbReference type="OrthoDB" id="937935at2"/>
<comment type="caution">
    <text evidence="3">The sequence shown here is derived from an EMBL/GenBank/DDBJ whole genome shotgun (WGS) entry which is preliminary data.</text>
</comment>
<feature type="signal peptide" evidence="1">
    <location>
        <begin position="1"/>
        <end position="23"/>
    </location>
</feature>
<evidence type="ECO:0000256" key="1">
    <source>
        <dbReference type="SAM" id="SignalP"/>
    </source>
</evidence>
<dbReference type="RefSeq" id="WP_131552143.1">
    <property type="nucleotide sequence ID" value="NZ_SJSK01000001.1"/>
</dbReference>
<protein>
    <submittedName>
        <fullName evidence="3">DUF4412 domain-containing protein</fullName>
    </submittedName>
</protein>
<organism evidence="3 4">
    <name type="scientific">Pedobacter frigiditerrae</name>
    <dbReference type="NCBI Taxonomy" id="2530452"/>
    <lineage>
        <taxon>Bacteria</taxon>
        <taxon>Pseudomonadati</taxon>
        <taxon>Bacteroidota</taxon>
        <taxon>Sphingobacteriia</taxon>
        <taxon>Sphingobacteriales</taxon>
        <taxon>Sphingobacteriaceae</taxon>
        <taxon>Pedobacter</taxon>
    </lineage>
</organism>